<comment type="subunit">
    <text evidence="8">Component of the oligosaccharyltransferase (OST) complex.</text>
</comment>
<evidence type="ECO:0000256" key="6">
    <source>
        <dbReference type="ARBA" id="ARBA00022989"/>
    </source>
</evidence>
<comment type="caution">
    <text evidence="10">The sequence shown here is derived from an EMBL/GenBank/DDBJ whole genome shotgun (WGS) entry which is preliminary data.</text>
</comment>
<keyword evidence="11" id="KW-1185">Reference proteome</keyword>
<evidence type="ECO:0000256" key="3">
    <source>
        <dbReference type="ARBA" id="ARBA00009386"/>
    </source>
</evidence>
<keyword evidence="6 8" id="KW-1133">Transmembrane helix</keyword>
<keyword evidence="5 8" id="KW-0256">Endoplasmic reticulum</keyword>
<evidence type="ECO:0000256" key="2">
    <source>
        <dbReference type="ARBA" id="ARBA00004922"/>
    </source>
</evidence>
<dbReference type="EMBL" id="JADGIZ020000009">
    <property type="protein sequence ID" value="KAL2917838.1"/>
    <property type="molecule type" value="Genomic_DNA"/>
</dbReference>
<feature type="transmembrane region" description="Helical" evidence="8">
    <location>
        <begin position="157"/>
        <end position="176"/>
    </location>
</feature>
<proteinExistence type="inferred from homology"/>
<comment type="similarity">
    <text evidence="3 8">Belongs to the DAD/OST2 family.</text>
</comment>
<accession>A0ABR4NE93</accession>
<feature type="transmembrane region" description="Helical" evidence="8">
    <location>
        <begin position="94"/>
        <end position="112"/>
    </location>
</feature>
<evidence type="ECO:0000256" key="1">
    <source>
        <dbReference type="ARBA" id="ARBA00004477"/>
    </source>
</evidence>
<protein>
    <recommendedName>
        <fullName evidence="8">Dolichyl-diphosphooligosaccharide--protein glycosyltransferase subunit OST2</fullName>
        <shortName evidence="8">Oligosaccharyl transferase subunit OST2</shortName>
    </recommendedName>
</protein>
<dbReference type="PANTHER" id="PTHR10705:SF0">
    <property type="entry name" value="DOLICHYL-DIPHOSPHOOLIGOSACCHARIDE--PROTEIN GLYCOSYLTRANSFERASE SUBUNIT DAD1"/>
    <property type="match status" value="1"/>
</dbReference>
<evidence type="ECO:0000256" key="4">
    <source>
        <dbReference type="ARBA" id="ARBA00022692"/>
    </source>
</evidence>
<dbReference type="InterPro" id="IPR003038">
    <property type="entry name" value="DAD/Ost2"/>
</dbReference>
<sequence length="177" mass="18338">MTKKPAGADAPPAEPAAADSPAKQRTSVTRTTVQTPTGTKTITTTTTTTTRSVPLAKGKAAAAAAAAAGTENPVARLVQSYLETTPQSLKLIDAYLVFVMATGIVQFVYVILAGTYPYNAFLSGFIASVGAFVLAANLRIQANPLNAAAFNISPERAFADFAFASVLLYAFALNFVG</sequence>
<gene>
    <name evidence="10" type="primary">OST2</name>
    <name evidence="10" type="ORF">HK105_202711</name>
</gene>
<evidence type="ECO:0000256" key="8">
    <source>
        <dbReference type="RuleBase" id="RU361136"/>
    </source>
</evidence>
<comment type="pathway">
    <text evidence="2 8">Protein modification; protein glycosylation.</text>
</comment>
<comment type="subcellular location">
    <subcellularLocation>
        <location evidence="1 8">Endoplasmic reticulum membrane</location>
        <topology evidence="1 8">Multi-pass membrane protein</topology>
    </subcellularLocation>
</comment>
<feature type="region of interest" description="Disordered" evidence="9">
    <location>
        <begin position="1"/>
        <end position="50"/>
    </location>
</feature>
<dbReference type="Proteomes" id="UP001527925">
    <property type="component" value="Unassembled WGS sequence"/>
</dbReference>
<dbReference type="Pfam" id="PF02109">
    <property type="entry name" value="DAD"/>
    <property type="match status" value="1"/>
</dbReference>
<evidence type="ECO:0000313" key="10">
    <source>
        <dbReference type="EMBL" id="KAL2917838.1"/>
    </source>
</evidence>
<keyword evidence="4 8" id="KW-0812">Transmembrane</keyword>
<evidence type="ECO:0000256" key="9">
    <source>
        <dbReference type="SAM" id="MobiDB-lite"/>
    </source>
</evidence>
<evidence type="ECO:0000256" key="7">
    <source>
        <dbReference type="ARBA" id="ARBA00023136"/>
    </source>
</evidence>
<feature type="transmembrane region" description="Helical" evidence="8">
    <location>
        <begin position="118"/>
        <end position="136"/>
    </location>
</feature>
<organism evidence="10 11">
    <name type="scientific">Polyrhizophydium stewartii</name>
    <dbReference type="NCBI Taxonomy" id="2732419"/>
    <lineage>
        <taxon>Eukaryota</taxon>
        <taxon>Fungi</taxon>
        <taxon>Fungi incertae sedis</taxon>
        <taxon>Chytridiomycota</taxon>
        <taxon>Chytridiomycota incertae sedis</taxon>
        <taxon>Chytridiomycetes</taxon>
        <taxon>Rhizophydiales</taxon>
        <taxon>Rhizophydiales incertae sedis</taxon>
        <taxon>Polyrhizophydium</taxon>
    </lineage>
</organism>
<comment type="function">
    <text evidence="8">Subunit of the oligosaccharyl transferase (OST) complex that catalyzes the initial transfer of a defined glycan (Glc(3)Man(9)GlcNAc(2) in eukaryotes) from the lipid carrier dolichol-pyrophosphate to an asparagine residue within an Asn-X-Ser/Thr consensus motif in nascent polypeptide chains, the first step in protein N-glycosylation. N-glycosylation occurs cotranslationally and the complex associates with the Sec61 complex at the channel-forming translocon complex that mediates protein translocation across the endoplasmic reticulum (ER). All subunits are required for a maximal enzyme activity.</text>
</comment>
<reference evidence="10 11" key="1">
    <citation type="submission" date="2023-09" db="EMBL/GenBank/DDBJ databases">
        <title>Pangenome analysis of Batrachochytrium dendrobatidis and related Chytrids.</title>
        <authorList>
            <person name="Yacoub M.N."/>
            <person name="Stajich J.E."/>
            <person name="James T.Y."/>
        </authorList>
    </citation>
    <scope>NUCLEOTIDE SEQUENCE [LARGE SCALE GENOMIC DNA]</scope>
    <source>
        <strain evidence="10 11">JEL0888</strain>
    </source>
</reference>
<name>A0ABR4NE93_9FUNG</name>
<dbReference type="PANTHER" id="PTHR10705">
    <property type="entry name" value="DOLICHYL-DIPHOSPHOOLIGOSACCHARIDE--PROTEIN GLYCOSYLTRANSFERASE SUBUNIT DAD1"/>
    <property type="match status" value="1"/>
</dbReference>
<evidence type="ECO:0000256" key="5">
    <source>
        <dbReference type="ARBA" id="ARBA00022824"/>
    </source>
</evidence>
<keyword evidence="7 8" id="KW-0472">Membrane</keyword>
<evidence type="ECO:0000313" key="11">
    <source>
        <dbReference type="Proteomes" id="UP001527925"/>
    </source>
</evidence>